<evidence type="ECO:0000313" key="9">
    <source>
        <dbReference type="Proteomes" id="UP001597114"/>
    </source>
</evidence>
<gene>
    <name evidence="8" type="ORF">ACFSJD_17260</name>
</gene>
<evidence type="ECO:0000256" key="4">
    <source>
        <dbReference type="ARBA" id="ARBA00022692"/>
    </source>
</evidence>
<dbReference type="PANTHER" id="PTHR36838:SF1">
    <property type="entry name" value="SLR1864 PROTEIN"/>
    <property type="match status" value="1"/>
</dbReference>
<feature type="transmembrane region" description="Helical" evidence="7">
    <location>
        <begin position="6"/>
        <end position="25"/>
    </location>
</feature>
<accession>A0ABW4EWF2</accession>
<evidence type="ECO:0000256" key="2">
    <source>
        <dbReference type="ARBA" id="ARBA00022448"/>
    </source>
</evidence>
<dbReference type="Proteomes" id="UP001597114">
    <property type="component" value="Unassembled WGS sequence"/>
</dbReference>
<dbReference type="RefSeq" id="WP_344719328.1">
    <property type="nucleotide sequence ID" value="NZ_BAAAUS010000004.1"/>
</dbReference>
<keyword evidence="9" id="KW-1185">Reference proteome</keyword>
<feature type="transmembrane region" description="Helical" evidence="7">
    <location>
        <begin position="68"/>
        <end position="88"/>
    </location>
</feature>
<keyword evidence="4 7" id="KW-0812">Transmembrane</keyword>
<feature type="transmembrane region" description="Helical" evidence="7">
    <location>
        <begin position="300"/>
        <end position="321"/>
    </location>
</feature>
<feature type="transmembrane region" description="Helical" evidence="7">
    <location>
        <begin position="244"/>
        <end position="263"/>
    </location>
</feature>
<evidence type="ECO:0000256" key="1">
    <source>
        <dbReference type="ARBA" id="ARBA00004141"/>
    </source>
</evidence>
<evidence type="ECO:0000256" key="7">
    <source>
        <dbReference type="SAM" id="Phobius"/>
    </source>
</evidence>
<keyword evidence="6 7" id="KW-0472">Membrane</keyword>
<feature type="transmembrane region" description="Helical" evidence="7">
    <location>
        <begin position="275"/>
        <end position="294"/>
    </location>
</feature>
<keyword evidence="3" id="KW-1003">Cell membrane</keyword>
<reference evidence="9" key="1">
    <citation type="journal article" date="2019" name="Int. J. Syst. Evol. Microbiol.">
        <title>The Global Catalogue of Microorganisms (GCM) 10K type strain sequencing project: providing services to taxonomists for standard genome sequencing and annotation.</title>
        <authorList>
            <consortium name="The Broad Institute Genomics Platform"/>
            <consortium name="The Broad Institute Genome Sequencing Center for Infectious Disease"/>
            <person name="Wu L."/>
            <person name="Ma J."/>
        </authorList>
    </citation>
    <scope>NUCLEOTIDE SEQUENCE [LARGE SCALE GENOMIC DNA]</scope>
    <source>
        <strain evidence="9">CCM 7043</strain>
    </source>
</reference>
<evidence type="ECO:0000256" key="3">
    <source>
        <dbReference type="ARBA" id="ARBA00022475"/>
    </source>
</evidence>
<feature type="transmembrane region" description="Helical" evidence="7">
    <location>
        <begin position="129"/>
        <end position="151"/>
    </location>
</feature>
<dbReference type="InterPro" id="IPR004776">
    <property type="entry name" value="Mem_transp_PIN-like"/>
</dbReference>
<dbReference type="PANTHER" id="PTHR36838">
    <property type="entry name" value="AUXIN EFFLUX CARRIER FAMILY PROTEIN"/>
    <property type="match status" value="1"/>
</dbReference>
<evidence type="ECO:0000256" key="6">
    <source>
        <dbReference type="ARBA" id="ARBA00023136"/>
    </source>
</evidence>
<name>A0ABW4EWF2_9PSEU</name>
<organism evidence="8 9">
    <name type="scientific">Pseudonocardia yunnanensis</name>
    <dbReference type="NCBI Taxonomy" id="58107"/>
    <lineage>
        <taxon>Bacteria</taxon>
        <taxon>Bacillati</taxon>
        <taxon>Actinomycetota</taxon>
        <taxon>Actinomycetes</taxon>
        <taxon>Pseudonocardiales</taxon>
        <taxon>Pseudonocardiaceae</taxon>
        <taxon>Pseudonocardia</taxon>
    </lineage>
</organism>
<feature type="transmembrane region" description="Helical" evidence="7">
    <location>
        <begin position="333"/>
        <end position="353"/>
    </location>
</feature>
<keyword evidence="5 7" id="KW-1133">Transmembrane helix</keyword>
<proteinExistence type="predicted"/>
<feature type="transmembrane region" description="Helical" evidence="7">
    <location>
        <begin position="37"/>
        <end position="56"/>
    </location>
</feature>
<protein>
    <submittedName>
        <fullName evidence="8">AEC family transporter</fullName>
    </submittedName>
</protein>
<feature type="transmembrane region" description="Helical" evidence="7">
    <location>
        <begin position="100"/>
        <end position="123"/>
    </location>
</feature>
<dbReference type="Pfam" id="PF03547">
    <property type="entry name" value="Mem_trans"/>
    <property type="match status" value="1"/>
</dbReference>
<evidence type="ECO:0000313" key="8">
    <source>
        <dbReference type="EMBL" id="MFD1519247.1"/>
    </source>
</evidence>
<sequence length="357" mass="36558">MIGLADILTIVVPVFVVVAVGYCVGRMRLFDGGRAQALRDLTIQLALPAVLFVSIVNTPRSVLLGQGPLVGLLALGLLGLYAILVLALRFGARLTIQRSALLALACVQPQFAFMGISILGGLFGPRQAAIPIAVAGILVNVVLVPVALILLNLRSRTHATAEITAVRTAAPVLVGAAGGPPPPAADRAPTVPGASGALPAHSGTGAVLARVLGPLREPLAWAPLLGLVLAFVGVHPYTIISSSLTLIGGASSAAALLFVGITVARAGRPRLSLEVWAIALASVVAQPLLTWVVGQWITTGAIAAQAALITAFPISPVAMMLASRQGTKKDEQVIASAVALTLVLSFVTLPLMIHLTR</sequence>
<comment type="caution">
    <text evidence="8">The sequence shown here is derived from an EMBL/GenBank/DDBJ whole genome shotgun (WGS) entry which is preliminary data.</text>
</comment>
<comment type="subcellular location">
    <subcellularLocation>
        <location evidence="1">Membrane</location>
        <topology evidence="1">Multi-pass membrane protein</topology>
    </subcellularLocation>
</comment>
<evidence type="ECO:0000256" key="5">
    <source>
        <dbReference type="ARBA" id="ARBA00022989"/>
    </source>
</evidence>
<feature type="transmembrane region" description="Helical" evidence="7">
    <location>
        <begin position="219"/>
        <end position="238"/>
    </location>
</feature>
<keyword evidence="2" id="KW-0813">Transport</keyword>
<dbReference type="EMBL" id="JBHUCO010000016">
    <property type="protein sequence ID" value="MFD1519247.1"/>
    <property type="molecule type" value="Genomic_DNA"/>
</dbReference>